<feature type="transmembrane region" description="Helical" evidence="12">
    <location>
        <begin position="190"/>
        <end position="208"/>
    </location>
</feature>
<evidence type="ECO:0000256" key="9">
    <source>
        <dbReference type="ARBA" id="ARBA00023136"/>
    </source>
</evidence>
<dbReference type="PANTHER" id="PTHR42985:SF47">
    <property type="entry name" value="INTEGRAL MEMBRANE TRANSPORT PROTEIN"/>
    <property type="match status" value="1"/>
</dbReference>
<dbReference type="PANTHER" id="PTHR42985">
    <property type="entry name" value="SODIUM-COUPLED MONOCARBOXYLATE TRANSPORTER"/>
    <property type="match status" value="1"/>
</dbReference>
<evidence type="ECO:0000256" key="10">
    <source>
        <dbReference type="ARBA" id="ARBA00023201"/>
    </source>
</evidence>
<dbReference type="GO" id="GO:0005886">
    <property type="term" value="C:plasma membrane"/>
    <property type="evidence" value="ECO:0007669"/>
    <property type="project" value="UniProtKB-SubCell"/>
</dbReference>
<evidence type="ECO:0000256" key="3">
    <source>
        <dbReference type="ARBA" id="ARBA00022448"/>
    </source>
</evidence>
<dbReference type="InterPro" id="IPR051163">
    <property type="entry name" value="Sodium:Solute_Symporter_SSF"/>
</dbReference>
<feature type="transmembrane region" description="Helical" evidence="12">
    <location>
        <begin position="324"/>
        <end position="342"/>
    </location>
</feature>
<feature type="transmembrane region" description="Helical" evidence="12">
    <location>
        <begin position="380"/>
        <end position="398"/>
    </location>
</feature>
<dbReference type="RefSeq" id="WP_109615481.1">
    <property type="nucleotide sequence ID" value="NZ_QGDO01000001.1"/>
</dbReference>
<keyword evidence="9 12" id="KW-0472">Membrane</keyword>
<feature type="transmembrane region" description="Helical" evidence="12">
    <location>
        <begin position="410"/>
        <end position="427"/>
    </location>
</feature>
<keyword evidence="10" id="KW-0739">Sodium transport</keyword>
<evidence type="ECO:0000256" key="7">
    <source>
        <dbReference type="ARBA" id="ARBA00023053"/>
    </source>
</evidence>
<keyword evidence="4" id="KW-1003">Cell membrane</keyword>
<keyword evidence="5 12" id="KW-0812">Transmembrane</keyword>
<evidence type="ECO:0000256" key="6">
    <source>
        <dbReference type="ARBA" id="ARBA00022989"/>
    </source>
</evidence>
<keyword evidence="7" id="KW-0915">Sodium</keyword>
<proteinExistence type="inferred from homology"/>
<name>A0A315ZEB6_SEDFL</name>
<keyword evidence="14" id="KW-1185">Reference proteome</keyword>
<dbReference type="InterPro" id="IPR001734">
    <property type="entry name" value="Na/solute_symporter"/>
</dbReference>
<feature type="transmembrane region" description="Helical" evidence="12">
    <location>
        <begin position="279"/>
        <end position="304"/>
    </location>
</feature>
<evidence type="ECO:0000256" key="4">
    <source>
        <dbReference type="ARBA" id="ARBA00022475"/>
    </source>
</evidence>
<dbReference type="GO" id="GO:0015293">
    <property type="term" value="F:symporter activity"/>
    <property type="evidence" value="ECO:0007669"/>
    <property type="project" value="TreeGrafter"/>
</dbReference>
<evidence type="ECO:0000256" key="5">
    <source>
        <dbReference type="ARBA" id="ARBA00022692"/>
    </source>
</evidence>
<feature type="transmembrane region" description="Helical" evidence="12">
    <location>
        <begin position="160"/>
        <end position="178"/>
    </location>
</feature>
<dbReference type="OrthoDB" id="891563at2"/>
<gene>
    <name evidence="13" type="ORF">BC781_101306</name>
</gene>
<feature type="transmembrane region" description="Helical" evidence="12">
    <location>
        <begin position="241"/>
        <end position="258"/>
    </location>
</feature>
<dbReference type="EMBL" id="QGDO01000001">
    <property type="protein sequence ID" value="PWJ43956.1"/>
    <property type="molecule type" value="Genomic_DNA"/>
</dbReference>
<evidence type="ECO:0000256" key="12">
    <source>
        <dbReference type="SAM" id="Phobius"/>
    </source>
</evidence>
<comment type="similarity">
    <text evidence="2 11">Belongs to the sodium:solute symporter (SSF) (TC 2.A.21) family.</text>
</comment>
<protein>
    <submittedName>
        <fullName evidence="13">Na+/proline symporter</fullName>
    </submittedName>
</protein>
<dbReference type="Gene3D" id="1.20.1730.10">
    <property type="entry name" value="Sodium/glucose cotransporter"/>
    <property type="match status" value="1"/>
</dbReference>
<comment type="subcellular location">
    <subcellularLocation>
        <location evidence="1">Cell membrane</location>
        <topology evidence="1">Multi-pass membrane protein</topology>
    </subcellularLocation>
</comment>
<evidence type="ECO:0000256" key="8">
    <source>
        <dbReference type="ARBA" id="ARBA00023065"/>
    </source>
</evidence>
<evidence type="ECO:0000256" key="11">
    <source>
        <dbReference type="RuleBase" id="RU362091"/>
    </source>
</evidence>
<dbReference type="CDD" id="cd10326">
    <property type="entry name" value="SLC5sbd_NIS-like"/>
    <property type="match status" value="1"/>
</dbReference>
<evidence type="ECO:0000313" key="14">
    <source>
        <dbReference type="Proteomes" id="UP000245535"/>
    </source>
</evidence>
<evidence type="ECO:0000256" key="2">
    <source>
        <dbReference type="ARBA" id="ARBA00006434"/>
    </source>
</evidence>
<evidence type="ECO:0000256" key="1">
    <source>
        <dbReference type="ARBA" id="ARBA00004651"/>
    </source>
</evidence>
<evidence type="ECO:0000313" key="13">
    <source>
        <dbReference type="EMBL" id="PWJ43956.1"/>
    </source>
</evidence>
<dbReference type="Proteomes" id="UP000245535">
    <property type="component" value="Unassembled WGS sequence"/>
</dbReference>
<dbReference type="PROSITE" id="PS50283">
    <property type="entry name" value="NA_SOLUT_SYMP_3"/>
    <property type="match status" value="1"/>
</dbReference>
<keyword evidence="6 12" id="KW-1133">Transmembrane helix</keyword>
<keyword evidence="3" id="KW-0813">Transport</keyword>
<feature type="transmembrane region" description="Helical" evidence="12">
    <location>
        <begin position="6"/>
        <end position="23"/>
    </location>
</feature>
<keyword evidence="8" id="KW-0406">Ion transport</keyword>
<comment type="caution">
    <text evidence="13">The sequence shown here is derived from an EMBL/GenBank/DDBJ whole genome shotgun (WGS) entry which is preliminary data.</text>
</comment>
<reference evidence="13 14" key="1">
    <citation type="submission" date="2018-03" db="EMBL/GenBank/DDBJ databases">
        <title>Genomic Encyclopedia of Archaeal and Bacterial Type Strains, Phase II (KMG-II): from individual species to whole genera.</title>
        <authorList>
            <person name="Goeker M."/>
        </authorList>
    </citation>
    <scope>NUCLEOTIDE SEQUENCE [LARGE SCALE GENOMIC DNA]</scope>
    <source>
        <strain evidence="13 14">DSM 28229</strain>
    </source>
</reference>
<organism evidence="13 14">
    <name type="scientific">Sediminitomix flava</name>
    <dbReference type="NCBI Taxonomy" id="379075"/>
    <lineage>
        <taxon>Bacteria</taxon>
        <taxon>Pseudomonadati</taxon>
        <taxon>Bacteroidota</taxon>
        <taxon>Cytophagia</taxon>
        <taxon>Cytophagales</taxon>
        <taxon>Flammeovirgaceae</taxon>
        <taxon>Sediminitomix</taxon>
    </lineage>
</organism>
<accession>A0A315ZEB6</accession>
<sequence>MSYQWVFFLMASYFLLLFFIAHLTTKNTTSSSFFNADNQSPWYLVAFGMIGTTLSGVTFISVPGMVGIDYPAGEGKFAMSYLQMVFGYMIGYFAILTILMPLYYKLDSVSIYSFLEKRFGITSYKTGSFFFLLSRSLQAASKLYVVALVLQSFIFDELNISFFWTVLFTIILIWLYTFKGGLKTVVWTDTLQTTFMLLAAGVTVYMLSVDLGEKGVFEGDWWNKRTDLTQIFFFGEDGRNFYRQLFNGALLAFVMTGLDQDMMQKNLSCRNLKEAQKNMFWFSIVLFFVNILFLGLGAMLYLYAEQYDITVIGDKLYPLIAKEHIGILGASVFVLGIVAASYSSADSALTALTTAFCIDFLGYGRKGSESDDKKLSRKTVHIGFSVLLFLLVLAFKALNNKSAIDLVLKLASYTYGPLLGMFALGIISKINVKDKRVPLVVVAAPALSYVLEQNSVAWFDYRFSYEILVVNALLTMIGMVLIREEK</sequence>
<dbReference type="AlphaFoldDB" id="A0A315ZEB6"/>
<feature type="transmembrane region" description="Helical" evidence="12">
    <location>
        <begin position="465"/>
        <end position="482"/>
    </location>
</feature>
<feature type="transmembrane region" description="Helical" evidence="12">
    <location>
        <begin position="127"/>
        <end position="154"/>
    </location>
</feature>
<feature type="transmembrane region" description="Helical" evidence="12">
    <location>
        <begin position="86"/>
        <end position="106"/>
    </location>
</feature>
<dbReference type="Pfam" id="PF00474">
    <property type="entry name" value="SSF"/>
    <property type="match status" value="1"/>
</dbReference>
<feature type="transmembrane region" description="Helical" evidence="12">
    <location>
        <begin position="43"/>
        <end position="66"/>
    </location>
</feature>
<dbReference type="InterPro" id="IPR038377">
    <property type="entry name" value="Na/Glc_symporter_sf"/>
</dbReference>
<dbReference type="GO" id="GO:0006814">
    <property type="term" value="P:sodium ion transport"/>
    <property type="evidence" value="ECO:0007669"/>
    <property type="project" value="UniProtKB-KW"/>
</dbReference>